<evidence type="ECO:0000313" key="2">
    <source>
        <dbReference type="Proteomes" id="UP000248783"/>
    </source>
</evidence>
<sequence>MSMARIIEPDPIFARFAQILGLDPARTVEGTLSVYVGGRVEWVELVDGPEGREHVRRSRTASDDELARIVAVTDEVEVERHAVREAAQTRTYTAVDMERAYRAGFGDGWTNKPSRPERVL</sequence>
<comment type="caution">
    <text evidence="1">The sequence shown here is derived from an EMBL/GenBank/DDBJ whole genome shotgun (WGS) entry which is preliminary data.</text>
</comment>
<name>A0A2W5WVP4_9MICO</name>
<accession>A0A2W5WVP4</accession>
<organism evidence="1 2">
    <name type="scientific">Xylanimonas oleitrophica</name>
    <dbReference type="NCBI Taxonomy" id="2607479"/>
    <lineage>
        <taxon>Bacteria</taxon>
        <taxon>Bacillati</taxon>
        <taxon>Actinomycetota</taxon>
        <taxon>Actinomycetes</taxon>
        <taxon>Micrococcales</taxon>
        <taxon>Promicromonosporaceae</taxon>
        <taxon>Xylanimonas</taxon>
    </lineage>
</organism>
<proteinExistence type="predicted"/>
<protein>
    <submittedName>
        <fullName evidence="1">Uncharacterized protein</fullName>
    </submittedName>
</protein>
<dbReference type="AlphaFoldDB" id="A0A2W5WVP4"/>
<evidence type="ECO:0000313" key="1">
    <source>
        <dbReference type="EMBL" id="PZR55240.1"/>
    </source>
</evidence>
<gene>
    <name evidence="1" type="ORF">DNL40_02395</name>
</gene>
<dbReference type="EMBL" id="QKWH01000001">
    <property type="protein sequence ID" value="PZR55240.1"/>
    <property type="molecule type" value="Genomic_DNA"/>
</dbReference>
<dbReference type="Proteomes" id="UP000248783">
    <property type="component" value="Unassembled WGS sequence"/>
</dbReference>
<keyword evidence="2" id="KW-1185">Reference proteome</keyword>
<reference evidence="1 2" key="1">
    <citation type="submission" date="2018-06" db="EMBL/GenBank/DDBJ databases">
        <title>Whole genome sequencing of a novel hydrocarbon degrading bacterial strain, PW21 isolated from oil contaminated produced water sample.</title>
        <authorList>
            <person name="Nagkirti P."/>
            <person name="Shaikh A."/>
            <person name="Gowdaman V."/>
            <person name="Engineer A.E."/>
            <person name="Dagar S."/>
            <person name="Dhakephalkar P.K."/>
        </authorList>
    </citation>
    <scope>NUCLEOTIDE SEQUENCE [LARGE SCALE GENOMIC DNA]</scope>
    <source>
        <strain evidence="1 2">PW21</strain>
    </source>
</reference>